<evidence type="ECO:0000256" key="2">
    <source>
        <dbReference type="ARBA" id="ARBA00010205"/>
    </source>
</evidence>
<evidence type="ECO:0000256" key="1">
    <source>
        <dbReference type="ARBA" id="ARBA00004123"/>
    </source>
</evidence>
<dbReference type="GO" id="GO:0006281">
    <property type="term" value="P:DNA repair"/>
    <property type="evidence" value="ECO:0007669"/>
    <property type="project" value="UniProtKB-KW"/>
</dbReference>
<protein>
    <submittedName>
        <fullName evidence="13">Uncharacterized protein</fullName>
    </submittedName>
</protein>
<feature type="active site" description="Nucleophile" evidence="9">
    <location>
        <position position="88"/>
    </location>
</feature>
<evidence type="ECO:0000256" key="11">
    <source>
        <dbReference type="PIRSR" id="PIRSR610347-3"/>
    </source>
</evidence>
<feature type="region of interest" description="Disordered" evidence="12">
    <location>
        <begin position="415"/>
        <end position="446"/>
    </location>
</feature>
<dbReference type="CDD" id="cd09123">
    <property type="entry name" value="PLDc_Tdp1_2"/>
    <property type="match status" value="1"/>
</dbReference>
<evidence type="ECO:0000256" key="4">
    <source>
        <dbReference type="ARBA" id="ARBA00022763"/>
    </source>
</evidence>
<comment type="similarity">
    <text evidence="2">Belongs to the tyrosyl-DNA phosphodiesterase family.</text>
</comment>
<organism evidence="13">
    <name type="scientific">Chromera velia CCMP2878</name>
    <dbReference type="NCBI Taxonomy" id="1169474"/>
    <lineage>
        <taxon>Eukaryota</taxon>
        <taxon>Sar</taxon>
        <taxon>Alveolata</taxon>
        <taxon>Colpodellida</taxon>
        <taxon>Chromeraceae</taxon>
        <taxon>Chromera</taxon>
    </lineage>
</organism>
<keyword evidence="8" id="KW-0539">Nucleus</keyword>
<feature type="binding site" evidence="10">
    <location>
        <position position="90"/>
    </location>
    <ligand>
        <name>substrate</name>
    </ligand>
</feature>
<dbReference type="InterPro" id="IPR010347">
    <property type="entry name" value="Tdp1"/>
</dbReference>
<dbReference type="PANTHER" id="PTHR12415:SF0">
    <property type="entry name" value="TYROSYL-DNA PHOSPHODIESTERASE 1"/>
    <property type="match status" value="1"/>
</dbReference>
<gene>
    <name evidence="13" type="ORF">Cvel_13992</name>
</gene>
<evidence type="ECO:0000256" key="6">
    <source>
        <dbReference type="ARBA" id="ARBA00022839"/>
    </source>
</evidence>
<dbReference type="GO" id="GO:0017005">
    <property type="term" value="F:3'-tyrosyl-DNA phosphodiesterase activity"/>
    <property type="evidence" value="ECO:0007669"/>
    <property type="project" value="TreeGrafter"/>
</dbReference>
<proteinExistence type="inferred from homology"/>
<keyword evidence="3" id="KW-0540">Nuclease</keyword>
<dbReference type="PhylomeDB" id="A0A0G4IFS1"/>
<evidence type="ECO:0000256" key="3">
    <source>
        <dbReference type="ARBA" id="ARBA00022722"/>
    </source>
</evidence>
<evidence type="ECO:0000256" key="12">
    <source>
        <dbReference type="SAM" id="MobiDB-lite"/>
    </source>
</evidence>
<dbReference type="AlphaFoldDB" id="A0A0G4IFS1"/>
<evidence type="ECO:0000256" key="7">
    <source>
        <dbReference type="ARBA" id="ARBA00023204"/>
    </source>
</evidence>
<evidence type="ECO:0000256" key="5">
    <source>
        <dbReference type="ARBA" id="ARBA00022801"/>
    </source>
</evidence>
<dbReference type="GO" id="GO:0005634">
    <property type="term" value="C:nucleus"/>
    <property type="evidence" value="ECO:0007669"/>
    <property type="project" value="UniProtKB-SubCell"/>
</dbReference>
<dbReference type="GO" id="GO:0004527">
    <property type="term" value="F:exonuclease activity"/>
    <property type="evidence" value="ECO:0007669"/>
    <property type="project" value="UniProtKB-KW"/>
</dbReference>
<keyword evidence="4" id="KW-0227">DNA damage</keyword>
<feature type="compositionally biased region" description="Low complexity" evidence="12">
    <location>
        <begin position="415"/>
        <end position="444"/>
    </location>
</feature>
<dbReference type="GO" id="GO:0003690">
    <property type="term" value="F:double-stranded DNA binding"/>
    <property type="evidence" value="ECO:0007669"/>
    <property type="project" value="TreeGrafter"/>
</dbReference>
<evidence type="ECO:0000256" key="10">
    <source>
        <dbReference type="PIRSR" id="PIRSR610347-2"/>
    </source>
</evidence>
<comment type="subcellular location">
    <subcellularLocation>
        <location evidence="1">Nucleus</location>
    </subcellularLocation>
</comment>
<dbReference type="Pfam" id="PF06087">
    <property type="entry name" value="Tyr-DNA_phospho"/>
    <property type="match status" value="1"/>
</dbReference>
<feature type="active site" description="Proton donor/acceptor" evidence="9">
    <location>
        <position position="397"/>
    </location>
</feature>
<dbReference type="EMBL" id="CDMZ01005929">
    <property type="protein sequence ID" value="CEM55974.1"/>
    <property type="molecule type" value="Genomic_DNA"/>
</dbReference>
<accession>A0A0G4IFS1</accession>
<keyword evidence="6" id="KW-0269">Exonuclease</keyword>
<feature type="site" description="Interaction with DNA" evidence="11">
    <location>
        <position position="465"/>
    </location>
</feature>
<dbReference type="Gene3D" id="3.30.870.10">
    <property type="entry name" value="Endonuclease Chain A"/>
    <property type="match status" value="2"/>
</dbReference>
<dbReference type="VEuPathDB" id="CryptoDB:Cvel_13992"/>
<name>A0A0G4IFS1_9ALVE</name>
<evidence type="ECO:0000313" key="13">
    <source>
        <dbReference type="EMBL" id="CEM55974.1"/>
    </source>
</evidence>
<reference evidence="13" key="1">
    <citation type="submission" date="2014-11" db="EMBL/GenBank/DDBJ databases">
        <authorList>
            <person name="Otto D Thomas"/>
            <person name="Naeem Raeece"/>
        </authorList>
    </citation>
    <scope>NUCLEOTIDE SEQUENCE</scope>
</reference>
<feature type="binding site" evidence="10">
    <location>
        <position position="399"/>
    </location>
    <ligand>
        <name>substrate</name>
    </ligand>
</feature>
<evidence type="ECO:0000256" key="8">
    <source>
        <dbReference type="ARBA" id="ARBA00023242"/>
    </source>
</evidence>
<sequence length="614" mass="66606">MGIKPCSRRVASTFQAPHKHALFLPPSGVFFPSPQCPCLLRSPRVILLHGHKGDSAQTLEGWAKKLNERKGSAFSLRAPPCEVYGTFHPKVAILKYRLRDSQGSGRRRGGEMLRVGIFTANYVSPDWWRKNQGLWVQDFPLWSASLSRDGGERPLCPSIVQEAERRGREFLGLLEGFVKRAGGAVVEHAGWAETLRRFDFSTVACSLVPSVPGRHRVVLSAGSGGMTQGGTGGGLDFGILRLSALVQRDRERGGQVHPQRAPSSSSSFGAGDMFALAQFSSMGSLNEKWMADFCCAMRGNLNRSLGKTSASSSSPPGPPAPLSLVLPTVEDVRTSVEGWAAGESIPIPKKNWEGRPFLRSILCRWKDSGQGSSHDSATGGGREAPSLWSLRETAMPHIKTFGVFFRKRERDQTVPSSLTGVSTSSSSSSSSSSSAPPSASSAESSGRHSAGVGGSWVYVGSHNLSKAAWGELQLQGSQLFIRSFELGVFFSPSTLSIVEPCVRPSGCVNREGGTWGRFEWRLRSDAVDASVSPELLPLKSVHSLQSDDHRAMEGEGSETRVFFLPLPYPVPPSPYKSSDEPWNCSDPRRQADCWGFPFPSPALRMYGYGDPSLY</sequence>
<dbReference type="PANTHER" id="PTHR12415">
    <property type="entry name" value="TYROSYL-DNA PHOSPHODIESTERASE 1"/>
    <property type="match status" value="1"/>
</dbReference>
<feature type="region of interest" description="Disordered" evidence="12">
    <location>
        <begin position="369"/>
        <end position="389"/>
    </location>
</feature>
<dbReference type="SUPFAM" id="SSF56024">
    <property type="entry name" value="Phospholipase D/nuclease"/>
    <property type="match status" value="2"/>
</dbReference>
<dbReference type="GO" id="GO:0003697">
    <property type="term" value="F:single-stranded DNA binding"/>
    <property type="evidence" value="ECO:0007669"/>
    <property type="project" value="TreeGrafter"/>
</dbReference>
<evidence type="ECO:0000256" key="9">
    <source>
        <dbReference type="PIRSR" id="PIRSR610347-1"/>
    </source>
</evidence>
<keyword evidence="7" id="KW-0234">DNA repair</keyword>
<keyword evidence="5" id="KW-0378">Hydrolase</keyword>